<gene>
    <name evidence="2" type="ORF">COZ71_05810</name>
</gene>
<evidence type="ECO:0000313" key="3">
    <source>
        <dbReference type="Proteomes" id="UP000229297"/>
    </source>
</evidence>
<reference evidence="3" key="1">
    <citation type="submission" date="2017-09" db="EMBL/GenBank/DDBJ databases">
        <title>Depth-based differentiation of microbial function through sediment-hosted aquifers and enrichment of novel symbionts in the deep terrestrial subsurface.</title>
        <authorList>
            <person name="Probst A.J."/>
            <person name="Ladd B."/>
            <person name="Jarett J.K."/>
            <person name="Geller-Mcgrath D.E."/>
            <person name="Sieber C.M.K."/>
            <person name="Emerson J.B."/>
            <person name="Anantharaman K."/>
            <person name="Thomas B.C."/>
            <person name="Malmstrom R."/>
            <person name="Stieglmeier M."/>
            <person name="Klingl A."/>
            <person name="Woyke T."/>
            <person name="Ryan C.M."/>
            <person name="Banfield J.F."/>
        </authorList>
    </citation>
    <scope>NUCLEOTIDE SEQUENCE [LARGE SCALE GENOMIC DNA]</scope>
</reference>
<dbReference type="GO" id="GO:0003677">
    <property type="term" value="F:DNA binding"/>
    <property type="evidence" value="ECO:0007669"/>
    <property type="project" value="InterPro"/>
</dbReference>
<dbReference type="SUPFAM" id="SSF53098">
    <property type="entry name" value="Ribonuclease H-like"/>
    <property type="match status" value="1"/>
</dbReference>
<dbReference type="GO" id="GO:0004803">
    <property type="term" value="F:transposase activity"/>
    <property type="evidence" value="ECO:0007669"/>
    <property type="project" value="InterPro"/>
</dbReference>
<dbReference type="EMBL" id="PFIC01000162">
    <property type="protein sequence ID" value="PIX16969.1"/>
    <property type="molecule type" value="Genomic_DNA"/>
</dbReference>
<feature type="non-terminal residue" evidence="2">
    <location>
        <position position="109"/>
    </location>
</feature>
<dbReference type="Pfam" id="PF01609">
    <property type="entry name" value="DDE_Tnp_1"/>
    <property type="match status" value="1"/>
</dbReference>
<organism evidence="2 3">
    <name type="scientific">Candidatus Desantisbacteria bacterium CG_4_8_14_3_um_filter_40_12</name>
    <dbReference type="NCBI Taxonomy" id="1974545"/>
    <lineage>
        <taxon>Bacteria</taxon>
        <taxon>Candidatus Desantisiibacteriota</taxon>
    </lineage>
</organism>
<dbReference type="PANTHER" id="PTHR33258:SF1">
    <property type="entry name" value="TRANSPOSASE INSL FOR INSERTION SEQUENCE ELEMENT IS186A-RELATED"/>
    <property type="match status" value="1"/>
</dbReference>
<dbReference type="AlphaFoldDB" id="A0A2M7JC40"/>
<name>A0A2M7JC40_9BACT</name>
<evidence type="ECO:0000259" key="1">
    <source>
        <dbReference type="Pfam" id="PF01609"/>
    </source>
</evidence>
<accession>A0A2M7JC40</accession>
<sequence length="109" mass="12514">MTDDAQKAGVQRDMVVQLGCKDKQNDLTQPVRIIEVFHKGNSSRPETSNKTMDSSYTLLLATDRMDLSAEVIALIYRYRWQVELFFRWFKCILGCTHLISLSKNGVSIQ</sequence>
<dbReference type="InterPro" id="IPR012337">
    <property type="entry name" value="RNaseH-like_sf"/>
</dbReference>
<proteinExistence type="predicted"/>
<protein>
    <recommendedName>
        <fullName evidence="1">Transposase IS4-like domain-containing protein</fullName>
    </recommendedName>
</protein>
<dbReference type="Proteomes" id="UP000229297">
    <property type="component" value="Unassembled WGS sequence"/>
</dbReference>
<dbReference type="InterPro" id="IPR002559">
    <property type="entry name" value="Transposase_11"/>
</dbReference>
<feature type="domain" description="Transposase IS4-like" evidence="1">
    <location>
        <begin position="39"/>
        <end position="108"/>
    </location>
</feature>
<dbReference type="GO" id="GO:0006313">
    <property type="term" value="P:DNA transposition"/>
    <property type="evidence" value="ECO:0007669"/>
    <property type="project" value="InterPro"/>
</dbReference>
<dbReference type="PANTHER" id="PTHR33258">
    <property type="entry name" value="TRANSPOSASE INSL FOR INSERTION SEQUENCE ELEMENT IS186A-RELATED"/>
    <property type="match status" value="1"/>
</dbReference>
<comment type="caution">
    <text evidence="2">The sequence shown here is derived from an EMBL/GenBank/DDBJ whole genome shotgun (WGS) entry which is preliminary data.</text>
</comment>
<evidence type="ECO:0000313" key="2">
    <source>
        <dbReference type="EMBL" id="PIX16969.1"/>
    </source>
</evidence>